<dbReference type="GO" id="GO:0071949">
    <property type="term" value="F:FAD binding"/>
    <property type="evidence" value="ECO:0007669"/>
    <property type="project" value="InterPro"/>
</dbReference>
<dbReference type="AlphaFoldDB" id="A0A5D6UQV0"/>
<dbReference type="PANTHER" id="PTHR42685:SF22">
    <property type="entry name" value="CONDITIONED MEDIUM FACTOR RECEPTOR 1"/>
    <property type="match status" value="1"/>
</dbReference>
<dbReference type="Pfam" id="PF01494">
    <property type="entry name" value="FAD_binding_3"/>
    <property type="match status" value="1"/>
</dbReference>
<sequence>MNRPCAIALAEPYAAAKAAATPTFGRCAFYRVSLPNYTYDILILGAGPAGTAAALALHGHGLRVALVDKACFPRDKVCGDAIPGPTLTAIRRLSEAWYQELRTVQPQASAAASRLFGPAGQELLIQWKKPTFNSPRQQFDDQLLQLVRRHTATTILEGYAVRDVHTSEQGVQLLSADASQPPLTAQLLLACDGANSVAVRKVLPRPLDRNYHCAAVRAYYTGLIGTDAHTSEFYFLRDYPAGYCWVFPVGEGVYNVGFGLLSAEVAARRVDMKQALRQLLREHPQLAPRFAAAQPLTEITGFGLPLAGRKLPLAGSRCLLAGDAASLIDPLQGHGIDKAVISGILAAEQAIRCFQQQNFSLAYLQNYERAVHQRLGRRLQRSYRLMQLLAAWPALLRLGFWVAQRRPFQHWLIRLIG</sequence>
<dbReference type="InterPro" id="IPR036188">
    <property type="entry name" value="FAD/NAD-bd_sf"/>
</dbReference>
<name>A0A5D6UQV0_9BACT</name>
<keyword evidence="3" id="KW-1185">Reference proteome</keyword>
<evidence type="ECO:0000313" key="3">
    <source>
        <dbReference type="Proteomes" id="UP000322791"/>
    </source>
</evidence>
<feature type="domain" description="FAD-binding" evidence="1">
    <location>
        <begin position="39"/>
        <end position="340"/>
    </location>
</feature>
<evidence type="ECO:0000259" key="1">
    <source>
        <dbReference type="Pfam" id="PF01494"/>
    </source>
</evidence>
<reference evidence="2 3" key="1">
    <citation type="submission" date="2019-08" db="EMBL/GenBank/DDBJ databases">
        <authorList>
            <person name="Seo M.-J."/>
        </authorList>
    </citation>
    <scope>NUCLEOTIDE SEQUENCE [LARGE SCALE GENOMIC DNA]</scope>
    <source>
        <strain evidence="2 3">KIGAM108</strain>
    </source>
</reference>
<organism evidence="2 3">
    <name type="scientific">Hymenobacter lutimineralis</name>
    <dbReference type="NCBI Taxonomy" id="2606448"/>
    <lineage>
        <taxon>Bacteria</taxon>
        <taxon>Pseudomonadati</taxon>
        <taxon>Bacteroidota</taxon>
        <taxon>Cytophagia</taxon>
        <taxon>Cytophagales</taxon>
        <taxon>Hymenobacteraceae</taxon>
        <taxon>Hymenobacter</taxon>
    </lineage>
</organism>
<dbReference type="SUPFAM" id="SSF51905">
    <property type="entry name" value="FAD/NAD(P)-binding domain"/>
    <property type="match status" value="1"/>
</dbReference>
<dbReference type="NCBIfam" id="TIGR02032">
    <property type="entry name" value="GG-red-SF"/>
    <property type="match status" value="1"/>
</dbReference>
<dbReference type="InterPro" id="IPR011777">
    <property type="entry name" value="Geranylgeranyl_Rdtase_fam"/>
</dbReference>
<proteinExistence type="predicted"/>
<dbReference type="EMBL" id="VTHL01000037">
    <property type="protein sequence ID" value="TYZ05813.1"/>
    <property type="molecule type" value="Genomic_DNA"/>
</dbReference>
<dbReference type="Gene3D" id="3.50.50.60">
    <property type="entry name" value="FAD/NAD(P)-binding domain"/>
    <property type="match status" value="1"/>
</dbReference>
<comment type="caution">
    <text evidence="2">The sequence shown here is derived from an EMBL/GenBank/DDBJ whole genome shotgun (WGS) entry which is preliminary data.</text>
</comment>
<evidence type="ECO:0000313" key="2">
    <source>
        <dbReference type="EMBL" id="TYZ05813.1"/>
    </source>
</evidence>
<dbReference type="PRINTS" id="PR00420">
    <property type="entry name" value="RNGMNOXGNASE"/>
</dbReference>
<dbReference type="Proteomes" id="UP000322791">
    <property type="component" value="Unassembled WGS sequence"/>
</dbReference>
<gene>
    <name evidence="2" type="ORF">FY528_20745</name>
</gene>
<dbReference type="InterPro" id="IPR050407">
    <property type="entry name" value="Geranylgeranyl_reductase"/>
</dbReference>
<protein>
    <submittedName>
        <fullName evidence="2">Geranylgeranyl reductase family protein</fullName>
    </submittedName>
</protein>
<dbReference type="InterPro" id="IPR002938">
    <property type="entry name" value="FAD-bd"/>
</dbReference>
<dbReference type="GO" id="GO:0016628">
    <property type="term" value="F:oxidoreductase activity, acting on the CH-CH group of donors, NAD or NADP as acceptor"/>
    <property type="evidence" value="ECO:0007669"/>
    <property type="project" value="InterPro"/>
</dbReference>
<accession>A0A5D6UQV0</accession>
<dbReference type="PANTHER" id="PTHR42685">
    <property type="entry name" value="GERANYLGERANYL DIPHOSPHATE REDUCTASE"/>
    <property type="match status" value="1"/>
</dbReference>